<dbReference type="PaxDb" id="4097-A0A1S4ABE5"/>
<evidence type="ECO:0000313" key="7">
    <source>
        <dbReference type="RefSeq" id="XP_016473988.1"/>
    </source>
</evidence>
<dbReference type="GeneID" id="107795802"/>
<name>A0A1S4ABE5_TOBAC</name>
<proteinExistence type="predicted"/>
<feature type="compositionally biased region" description="Acidic residues" evidence="1">
    <location>
        <begin position="151"/>
        <end position="161"/>
    </location>
</feature>
<keyword evidence="2" id="KW-1185">Reference proteome</keyword>
<feature type="compositionally biased region" description="Acidic residues" evidence="1">
    <location>
        <begin position="90"/>
        <end position="118"/>
    </location>
</feature>
<evidence type="ECO:0000313" key="6">
    <source>
        <dbReference type="RefSeq" id="XP_016473987.1"/>
    </source>
</evidence>
<gene>
    <name evidence="3 4 5 6 7" type="primary">LOC107795802</name>
</gene>
<dbReference type="RefSeq" id="XP_016473984.1">
    <property type="nucleotide sequence ID" value="XM_016618498.1"/>
</dbReference>
<evidence type="ECO:0000313" key="5">
    <source>
        <dbReference type="RefSeq" id="XP_016473986.1"/>
    </source>
</evidence>
<feature type="region of interest" description="Disordered" evidence="1">
    <location>
        <begin position="148"/>
        <end position="267"/>
    </location>
</feature>
<dbReference type="STRING" id="4097.A0A1S4ABE5"/>
<reference evidence="3 4" key="2">
    <citation type="submission" date="2025-04" db="UniProtKB">
        <authorList>
            <consortium name="RefSeq"/>
        </authorList>
    </citation>
    <scope>IDENTIFICATION</scope>
</reference>
<feature type="region of interest" description="Disordered" evidence="1">
    <location>
        <begin position="68"/>
        <end position="120"/>
    </location>
</feature>
<evidence type="ECO:0000313" key="3">
    <source>
        <dbReference type="RefSeq" id="XP_016473984.1"/>
    </source>
</evidence>
<dbReference type="OMA" id="DMPKRNT"/>
<feature type="region of interest" description="Disordered" evidence="1">
    <location>
        <begin position="298"/>
        <end position="357"/>
    </location>
</feature>
<feature type="compositionally biased region" description="Basic and acidic residues" evidence="1">
    <location>
        <begin position="326"/>
        <end position="345"/>
    </location>
</feature>
<dbReference type="PANTHER" id="PTHR34194">
    <property type="entry name" value="F14J8.16 PROTEIN"/>
    <property type="match status" value="1"/>
</dbReference>
<dbReference type="RefSeq" id="XP_016473986.1">
    <property type="nucleotide sequence ID" value="XM_016618500.1"/>
</dbReference>
<accession>A0A1S4ABE5</accession>
<organism evidence="4">
    <name type="scientific">Nicotiana tabacum</name>
    <name type="common">Common tobacco</name>
    <dbReference type="NCBI Taxonomy" id="4097"/>
    <lineage>
        <taxon>Eukaryota</taxon>
        <taxon>Viridiplantae</taxon>
        <taxon>Streptophyta</taxon>
        <taxon>Embryophyta</taxon>
        <taxon>Tracheophyta</taxon>
        <taxon>Spermatophyta</taxon>
        <taxon>Magnoliopsida</taxon>
        <taxon>eudicotyledons</taxon>
        <taxon>Gunneridae</taxon>
        <taxon>Pentapetalae</taxon>
        <taxon>asterids</taxon>
        <taxon>lamiids</taxon>
        <taxon>Solanales</taxon>
        <taxon>Solanaceae</taxon>
        <taxon>Nicotianoideae</taxon>
        <taxon>Nicotianeae</taxon>
        <taxon>Nicotiana</taxon>
    </lineage>
</organism>
<dbReference type="AlphaFoldDB" id="A0A1S4ABE5"/>
<dbReference type="OrthoDB" id="298344at2759"/>
<dbReference type="KEGG" id="nta:107795802"/>
<protein>
    <submittedName>
        <fullName evidence="3 4">Nucleolin</fullName>
    </submittedName>
</protein>
<evidence type="ECO:0000256" key="1">
    <source>
        <dbReference type="SAM" id="MobiDB-lite"/>
    </source>
</evidence>
<sequence>MGRLGLKGSDIMYDISRLQRKRAHYCNNGSEFENSDVIRFKKQIRKTKNVDEDYVQFLMLLYNYDKDSQSYTNGGGNEGFTVPRDRLNHDEDEDEGECEDEDEDKDANEDEDEDEDDPEYMKFLANAKPNGKSYVVKIDREDGFPVFVEYEKEDGSDEECELSGQRKQQDAGDAKDLGNVSSKDKVESQPFSRTVLENDNDGSAGDSDVIFEPFDSQKEKRLMNQKLSTGENGAFKRRRRGETKNKSNKKCKTEKGRKPTNIITKEEASDVDEDYSLLLEKFISKNWRLKTSFIRKYKVKGKNDASKEKKKKRFTSQKNSGNQNDASKRQGKDEKKKRSSKEKTTRKGRKSANVSVNEEVTGAKSAIVPVKEEVANVDEASFKSGHDFESKADEEDLEILVNDNGKVGKEGSSRLMEASSAKHYGSVEDSCPTETVHSDFWWKVKALLEKPYDQKEFIGLWKAVKSKKFTVRNMDLRNGGISYPTRIMGKSYLDHYEDLHERLKEVDDDNRKKLYILRGFFFWLQNLTQEGAFRPWTNPDWLSLVAKSS</sequence>
<dbReference type="RefSeq" id="XP_016473988.1">
    <property type="nucleotide sequence ID" value="XM_016618502.1"/>
</dbReference>
<dbReference type="RefSeq" id="XP_016473985.1">
    <property type="nucleotide sequence ID" value="XM_016618499.1"/>
</dbReference>
<reference key="1">
    <citation type="journal article" date="2014" name="Nat. Commun.">
        <title>The tobacco genome sequence and its comparison with those of tomato and potato.</title>
        <authorList>
            <person name="Sierro N."/>
            <person name="Battey J.N."/>
            <person name="Ouadi S."/>
            <person name="Bakaher N."/>
            <person name="Bovet L."/>
            <person name="Willig A."/>
            <person name="Goepfert S."/>
            <person name="Peitsch M.C."/>
            <person name="Ivanov N.V."/>
        </authorList>
    </citation>
    <scope>NUCLEOTIDE SEQUENCE [LARGE SCALE GENOMIC DNA]</scope>
    <source>
        <strain>cv. TN90</strain>
    </source>
</reference>
<feature type="compositionally biased region" description="Basic residues" evidence="1">
    <location>
        <begin position="235"/>
        <end position="250"/>
    </location>
</feature>
<feature type="compositionally biased region" description="Basic and acidic residues" evidence="1">
    <location>
        <begin position="167"/>
        <end position="187"/>
    </location>
</feature>
<feature type="compositionally biased region" description="Polar residues" evidence="1">
    <location>
        <begin position="316"/>
        <end position="325"/>
    </location>
</feature>
<dbReference type="PANTHER" id="PTHR34194:SF13">
    <property type="entry name" value="NUCLEOLIN-LIKE"/>
    <property type="match status" value="1"/>
</dbReference>
<dbReference type="Proteomes" id="UP000790787">
    <property type="component" value="Chromosome 15"/>
</dbReference>
<evidence type="ECO:0000313" key="2">
    <source>
        <dbReference type="Proteomes" id="UP000790787"/>
    </source>
</evidence>
<dbReference type="RefSeq" id="XP_016473987.1">
    <property type="nucleotide sequence ID" value="XM_016618501.1"/>
</dbReference>
<evidence type="ECO:0000313" key="4">
    <source>
        <dbReference type="RefSeq" id="XP_016473985.1"/>
    </source>
</evidence>